<dbReference type="KEGG" id="vg:16606107"/>
<keyword evidence="3" id="KW-1185">Reference proteome</keyword>
<feature type="region of interest" description="Disordered" evidence="1">
    <location>
        <begin position="42"/>
        <end position="64"/>
    </location>
</feature>
<proteinExistence type="predicted"/>
<evidence type="ECO:0000313" key="3">
    <source>
        <dbReference type="Proteomes" id="UP000204584"/>
    </source>
</evidence>
<gene>
    <name evidence="2" type="ORF">psal_cds_511</name>
</gene>
<name>S4W2B9_9VIRU</name>
<dbReference type="Proteomes" id="UP000204584">
    <property type="component" value="Segment"/>
</dbReference>
<organism evidence="2 3">
    <name type="scientific">Pandoravirus salinus</name>
    <dbReference type="NCBI Taxonomy" id="1349410"/>
    <lineage>
        <taxon>Viruses</taxon>
        <taxon>Pandoravirus</taxon>
    </lineage>
</organism>
<dbReference type="GeneID" id="16606107"/>
<sequence length="203" mass="22188">MSGTKDDASHRGTSPPSTSSASRWNPLAAACDFVWDVASTLAPHTYPRSTDDRRERPGTLAPDATRVVAVVDNRCASTSPPHAEPPTDATAPRIETSDWMTLAKKDDGSASRVLRCRRIDDRGKGQSTFEAVVNDSVRRRNPKWHGRPGIYGPMGPRWPGDTRDRKYITDKKTHKATVTRAIGAPWPTETELLVVFGNNLGAA</sequence>
<evidence type="ECO:0000313" key="2">
    <source>
        <dbReference type="EMBL" id="AGO84320.1"/>
    </source>
</evidence>
<dbReference type="EMBL" id="KC977571">
    <property type="protein sequence ID" value="AGO84320.1"/>
    <property type="molecule type" value="Genomic_DNA"/>
</dbReference>
<protein>
    <submittedName>
        <fullName evidence="2">Uncharacterized protein</fullName>
    </submittedName>
</protein>
<dbReference type="RefSeq" id="YP_008437391.1">
    <property type="nucleotide sequence ID" value="NC_022098.1"/>
</dbReference>
<feature type="compositionally biased region" description="Polar residues" evidence="1">
    <location>
        <begin position="11"/>
        <end position="23"/>
    </location>
</feature>
<feature type="region of interest" description="Disordered" evidence="1">
    <location>
        <begin position="76"/>
        <end position="95"/>
    </location>
</feature>
<reference evidence="2 3" key="1">
    <citation type="journal article" date="2013" name="Science">
        <title>Pandoraviruses: amoeba viruses with genomes up to 2.5 Mb reaching that of parasitic eukaryotes.</title>
        <authorList>
            <person name="Philippe N."/>
            <person name="Legendre M."/>
            <person name="Doutre G."/>
            <person name="Coute Y."/>
            <person name="Poirot O."/>
            <person name="Lescot M."/>
            <person name="Arslan D."/>
            <person name="Seltzer V."/>
            <person name="Bertaux L."/>
            <person name="Bruley C."/>
            <person name="Garin J."/>
            <person name="Claverie J.M."/>
            <person name="Abergel C."/>
        </authorList>
    </citation>
    <scope>NUCLEOTIDE SEQUENCE [LARGE SCALE GENOMIC DNA]</scope>
</reference>
<accession>S4W2B9</accession>
<feature type="compositionally biased region" description="Basic and acidic residues" evidence="1">
    <location>
        <begin position="1"/>
        <end position="10"/>
    </location>
</feature>
<feature type="region of interest" description="Disordered" evidence="1">
    <location>
        <begin position="1"/>
        <end position="23"/>
    </location>
</feature>
<evidence type="ECO:0000256" key="1">
    <source>
        <dbReference type="SAM" id="MobiDB-lite"/>
    </source>
</evidence>